<dbReference type="InParanoid" id="A0A1X7UFP0"/>
<dbReference type="EnsemblMetazoa" id="Aqu2.1.26465_001">
    <property type="protein sequence ID" value="Aqu2.1.26465_001"/>
    <property type="gene ID" value="Aqu2.1.26465"/>
</dbReference>
<name>A0A1X7UFP0_AMPQE</name>
<protein>
    <submittedName>
        <fullName evidence="1">Uncharacterized protein</fullName>
    </submittedName>
</protein>
<sequence length="71" mass="8460">MILQSFYTRDYEASRWNTVNVYKICCLLKQSEYLNNILDDIPVMTSSETKAFLMFDALSHKMFNLFCYVKI</sequence>
<proteinExistence type="predicted"/>
<organism evidence="1">
    <name type="scientific">Amphimedon queenslandica</name>
    <name type="common">Sponge</name>
    <dbReference type="NCBI Taxonomy" id="400682"/>
    <lineage>
        <taxon>Eukaryota</taxon>
        <taxon>Metazoa</taxon>
        <taxon>Porifera</taxon>
        <taxon>Demospongiae</taxon>
        <taxon>Heteroscleromorpha</taxon>
        <taxon>Haplosclerida</taxon>
        <taxon>Niphatidae</taxon>
        <taxon>Amphimedon</taxon>
    </lineage>
</organism>
<evidence type="ECO:0000313" key="1">
    <source>
        <dbReference type="EnsemblMetazoa" id="Aqu2.1.26465_001"/>
    </source>
</evidence>
<dbReference type="AlphaFoldDB" id="A0A1X7UFP0"/>
<accession>A0A1X7UFP0</accession>
<reference evidence="1" key="1">
    <citation type="submission" date="2017-05" db="UniProtKB">
        <authorList>
            <consortium name="EnsemblMetazoa"/>
        </authorList>
    </citation>
    <scope>IDENTIFICATION</scope>
</reference>